<dbReference type="OrthoDB" id="981781at2"/>
<evidence type="ECO:0008006" key="5">
    <source>
        <dbReference type="Google" id="ProtNLM"/>
    </source>
</evidence>
<dbReference type="EMBL" id="JBGOGF010000005">
    <property type="protein sequence ID" value="MFA1771796.1"/>
    <property type="molecule type" value="Genomic_DNA"/>
</dbReference>
<accession>A0A5M8QB44</accession>
<dbReference type="Proteomes" id="UP000323866">
    <property type="component" value="Unassembled WGS sequence"/>
</dbReference>
<reference evidence="1 3" key="1">
    <citation type="submission" date="2019-07" db="EMBL/GenBank/DDBJ databases">
        <authorList>
            <person name="Qu J.-H."/>
        </authorList>
    </citation>
    <scope>NUCLEOTIDE SEQUENCE [LARGE SCALE GENOMIC DNA]</scope>
    <source>
        <strain evidence="1 3">MDT1-10-3</strain>
    </source>
</reference>
<dbReference type="Proteomes" id="UP001570846">
    <property type="component" value="Unassembled WGS sequence"/>
</dbReference>
<sequence>MTDQEFDIIDELYFVTSFEELRQKLQMPEPELRHALRSLVGMNFVKCLFPNQDSEVPFDPEHFDREGHRYYFLATKEGLLAHNLR</sequence>
<keyword evidence="4" id="KW-1185">Reference proteome</keyword>
<dbReference type="RefSeq" id="WP_149099762.1">
    <property type="nucleotide sequence ID" value="NZ_BMMG01000006.1"/>
</dbReference>
<protein>
    <recommendedName>
        <fullName evidence="5">MarR family transcriptional regulator</fullName>
    </recommendedName>
</protein>
<evidence type="ECO:0000313" key="1">
    <source>
        <dbReference type="EMBL" id="KAA6431742.1"/>
    </source>
</evidence>
<name>A0A5M8QB44_9BACT</name>
<dbReference type="EMBL" id="VKKZ01000023">
    <property type="protein sequence ID" value="KAA6431742.1"/>
    <property type="molecule type" value="Genomic_DNA"/>
</dbReference>
<dbReference type="AlphaFoldDB" id="A0A5M8QB44"/>
<gene>
    <name evidence="2" type="ORF">ACD591_10880</name>
    <name evidence="1" type="ORF">FOE74_16615</name>
</gene>
<reference evidence="2 4" key="3">
    <citation type="submission" date="2024-08" db="EMBL/GenBank/DDBJ databases">
        <authorList>
            <person name="Wei W."/>
        </authorList>
    </citation>
    <scope>NUCLEOTIDE SEQUENCE [LARGE SCALE GENOMIC DNA]</scope>
    <source>
        <strain evidence="2 4">XU2</strain>
    </source>
</reference>
<comment type="caution">
    <text evidence="1">The sequence shown here is derived from an EMBL/GenBank/DDBJ whole genome shotgun (WGS) entry which is preliminary data.</text>
</comment>
<evidence type="ECO:0000313" key="4">
    <source>
        <dbReference type="Proteomes" id="UP001570846"/>
    </source>
</evidence>
<proteinExistence type="predicted"/>
<reference evidence="1 3" key="2">
    <citation type="submission" date="2019-09" db="EMBL/GenBank/DDBJ databases">
        <title>A bacterium isolated from glacier soil.</title>
        <authorList>
            <person name="Liu Q."/>
        </authorList>
    </citation>
    <scope>NUCLEOTIDE SEQUENCE [LARGE SCALE GENOMIC DNA]</scope>
    <source>
        <strain evidence="1 3">MDT1-10-3</strain>
    </source>
</reference>
<organism evidence="1 3">
    <name type="scientific">Rufibacter glacialis</name>
    <dbReference type="NCBI Taxonomy" id="1259555"/>
    <lineage>
        <taxon>Bacteria</taxon>
        <taxon>Pseudomonadati</taxon>
        <taxon>Bacteroidota</taxon>
        <taxon>Cytophagia</taxon>
        <taxon>Cytophagales</taxon>
        <taxon>Hymenobacteraceae</taxon>
        <taxon>Rufibacter</taxon>
    </lineage>
</organism>
<evidence type="ECO:0000313" key="3">
    <source>
        <dbReference type="Proteomes" id="UP000323866"/>
    </source>
</evidence>
<evidence type="ECO:0000313" key="2">
    <source>
        <dbReference type="EMBL" id="MFA1771796.1"/>
    </source>
</evidence>